<dbReference type="PROSITE" id="PS50082">
    <property type="entry name" value="WD_REPEATS_2"/>
    <property type="match status" value="4"/>
</dbReference>
<feature type="region of interest" description="Disordered" evidence="4">
    <location>
        <begin position="21"/>
        <end position="40"/>
    </location>
</feature>
<dbReference type="InterPro" id="IPR001680">
    <property type="entry name" value="WD40_rpt"/>
</dbReference>
<keyword evidence="1 3" id="KW-0853">WD repeat</keyword>
<dbReference type="Proteomes" id="UP001344906">
    <property type="component" value="Unassembled WGS sequence"/>
</dbReference>
<dbReference type="RefSeq" id="WP_338257390.1">
    <property type="nucleotide sequence ID" value="NZ_BSRI01000002.1"/>
</dbReference>
<keyword evidence="2" id="KW-0677">Repeat</keyword>
<keyword evidence="9" id="KW-1185">Reference proteome</keyword>
<dbReference type="Gene3D" id="2.130.10.10">
    <property type="entry name" value="YVTN repeat-like/Quinoprotein amine dehydrogenase"/>
    <property type="match status" value="4"/>
</dbReference>
<dbReference type="PANTHER" id="PTHR19848:SF8">
    <property type="entry name" value="F-BOX AND WD REPEAT DOMAIN CONTAINING 7"/>
    <property type="match status" value="1"/>
</dbReference>
<feature type="chain" id="PRO_5047519455" description="Translation initiation factor beta propellor-like domain-containing protein" evidence="5">
    <location>
        <begin position="24"/>
        <end position="678"/>
    </location>
</feature>
<dbReference type="CDD" id="cd00200">
    <property type="entry name" value="WD40"/>
    <property type="match status" value="1"/>
</dbReference>
<feature type="signal peptide" evidence="5">
    <location>
        <begin position="1"/>
        <end position="23"/>
    </location>
</feature>
<feature type="domain" description="Translation initiation factor beta propellor-like" evidence="6">
    <location>
        <begin position="45"/>
        <end position="181"/>
    </location>
</feature>
<evidence type="ECO:0000313" key="9">
    <source>
        <dbReference type="Proteomes" id="UP001344906"/>
    </source>
</evidence>
<dbReference type="InterPro" id="IPR036322">
    <property type="entry name" value="WD40_repeat_dom_sf"/>
</dbReference>
<organism evidence="8 9">
    <name type="scientific">Dictyobacter halimunensis</name>
    <dbReference type="NCBI Taxonomy" id="3026934"/>
    <lineage>
        <taxon>Bacteria</taxon>
        <taxon>Bacillati</taxon>
        <taxon>Chloroflexota</taxon>
        <taxon>Ktedonobacteria</taxon>
        <taxon>Ktedonobacterales</taxon>
        <taxon>Dictyobacteraceae</taxon>
        <taxon>Dictyobacter</taxon>
    </lineage>
</organism>
<keyword evidence="5" id="KW-0732">Signal</keyword>
<proteinExistence type="predicted"/>
<dbReference type="Pfam" id="PF00400">
    <property type="entry name" value="WD40"/>
    <property type="match status" value="3"/>
</dbReference>
<evidence type="ECO:0000256" key="3">
    <source>
        <dbReference type="PROSITE-ProRule" id="PRU00221"/>
    </source>
</evidence>
<dbReference type="InterPro" id="IPR013979">
    <property type="entry name" value="TIF_beta_prop-like"/>
</dbReference>
<evidence type="ECO:0000256" key="2">
    <source>
        <dbReference type="ARBA" id="ARBA00022737"/>
    </source>
</evidence>
<evidence type="ECO:0000256" key="4">
    <source>
        <dbReference type="SAM" id="MobiDB-lite"/>
    </source>
</evidence>
<dbReference type="PROSITE" id="PS00678">
    <property type="entry name" value="WD_REPEATS_1"/>
    <property type="match status" value="1"/>
</dbReference>
<name>A0ABQ6G3D8_9CHLR</name>
<dbReference type="Pfam" id="PF12894">
    <property type="entry name" value="ANAPC4_WD40"/>
    <property type="match status" value="1"/>
</dbReference>
<sequence length="678" mass="73930">MFLWMVCLLSLLLAACTSQPTLDASQTPDVPTPDLPTTRQTPVAQQASYPEGKVLFTYQGHQHPASDGQMQNVRELQWSPNGKRIASTDGVTLDIWDAMTGGHAYRVPLKSIDGFAWSPDGRYIAVEAYKNKAYSIQIWDTTTSKVKLTLDGNVDGIVAPVWSPDGKYIAGSDTTQHTIEIWSASSGKISSEITEADASIRTLTWAPDSQRLAETTWTDLRIWNVPAAKRLKKYTLDSLSKIPFAWSPDGKQFASGTISQSGTPEIAIRDSDTGEFVATYNGYGDAPYMVQFSPDGKRLLIIKDNLTLQIRDVARGNFIFTATNKVQHHINTAAWSPDGKLIASNDGNLVQVWSAAPGREMLTYLGLTSQNGEGDLGIASLAYAPNGQYIVASGDSKQKTIQVLNAKNGEHILTRPGVATSLAWSPNSTLIASAQTDNNVYIWNALTGQQVLVYQGHHIEISKVVWSRDGKSLISGDIEGHIQIWDASTGKLRTSLTDPNNDLFALALSPDGHLLVEGNGPLNVWNLATGKIIYSYKDRHTLFYDASWSPDSKRIASASYDHTIYVWDATTGGHQLLYRNHQEKVFLVAWSPDGKYLASGSSDMPGRNIQVWNASTGKTAATYDGSVTGVDALGWSPDSTAIALGGVTGGLYKYCPALASILNRQKNIRADNNHFRPE</sequence>
<dbReference type="SUPFAM" id="SSF50998">
    <property type="entry name" value="Quinoprotein alcohol dehydrogenase-like"/>
    <property type="match status" value="1"/>
</dbReference>
<feature type="repeat" description="WD" evidence="3">
    <location>
        <begin position="578"/>
        <end position="603"/>
    </location>
</feature>
<gene>
    <name evidence="8" type="ORF">KDH_71670</name>
</gene>
<dbReference type="InterPro" id="IPR011047">
    <property type="entry name" value="Quinoprotein_ADH-like_sf"/>
</dbReference>
<dbReference type="InterPro" id="IPR019775">
    <property type="entry name" value="WD40_repeat_CS"/>
</dbReference>
<protein>
    <recommendedName>
        <fullName evidence="10">Translation initiation factor beta propellor-like domain-containing protein</fullName>
    </recommendedName>
</protein>
<reference evidence="8 9" key="1">
    <citation type="submission" date="2023-02" db="EMBL/GenBank/DDBJ databases">
        <title>Dictyobacter halimunensis sp. nov., a new member of the class Ktedonobacteria from forest soil in a geothermal area.</title>
        <authorList>
            <person name="Rachmania M.K."/>
            <person name="Ningsih F."/>
            <person name="Sakai Y."/>
            <person name="Yabe S."/>
            <person name="Yokota A."/>
            <person name="Sjamsuridzal W."/>
        </authorList>
    </citation>
    <scope>NUCLEOTIDE SEQUENCE [LARGE SCALE GENOMIC DNA]</scope>
    <source>
        <strain evidence="8 9">S3.2.2.5</strain>
    </source>
</reference>
<evidence type="ECO:0008006" key="10">
    <source>
        <dbReference type="Google" id="ProtNLM"/>
    </source>
</evidence>
<evidence type="ECO:0000313" key="8">
    <source>
        <dbReference type="EMBL" id="GLV60347.1"/>
    </source>
</evidence>
<feature type="domain" description="Anaphase-promoting complex subunit 4-like WD40" evidence="7">
    <location>
        <begin position="422"/>
        <end position="496"/>
    </location>
</feature>
<evidence type="ECO:0000259" key="7">
    <source>
        <dbReference type="Pfam" id="PF12894"/>
    </source>
</evidence>
<dbReference type="PANTHER" id="PTHR19848">
    <property type="entry name" value="WD40 REPEAT PROTEIN"/>
    <property type="match status" value="1"/>
</dbReference>
<dbReference type="PROSITE" id="PS50294">
    <property type="entry name" value="WD_REPEATS_REGION"/>
    <property type="match status" value="3"/>
</dbReference>
<evidence type="ECO:0000256" key="1">
    <source>
        <dbReference type="ARBA" id="ARBA00022574"/>
    </source>
</evidence>
<feature type="repeat" description="WD" evidence="3">
    <location>
        <begin position="454"/>
        <end position="495"/>
    </location>
</feature>
<dbReference type="Pfam" id="PF08662">
    <property type="entry name" value="eIF2A"/>
    <property type="match status" value="1"/>
</dbReference>
<evidence type="ECO:0000256" key="5">
    <source>
        <dbReference type="SAM" id="SignalP"/>
    </source>
</evidence>
<dbReference type="SMART" id="SM00320">
    <property type="entry name" value="WD40"/>
    <property type="match status" value="13"/>
</dbReference>
<dbReference type="SUPFAM" id="SSF50978">
    <property type="entry name" value="WD40 repeat-like"/>
    <property type="match status" value="1"/>
</dbReference>
<dbReference type="InterPro" id="IPR015943">
    <property type="entry name" value="WD40/YVTN_repeat-like_dom_sf"/>
</dbReference>
<accession>A0ABQ6G3D8</accession>
<dbReference type="EMBL" id="BSRI01000002">
    <property type="protein sequence ID" value="GLV60347.1"/>
    <property type="molecule type" value="Genomic_DNA"/>
</dbReference>
<comment type="caution">
    <text evidence="8">The sequence shown here is derived from an EMBL/GenBank/DDBJ whole genome shotgun (WGS) entry which is preliminary data.</text>
</comment>
<dbReference type="InterPro" id="IPR024977">
    <property type="entry name" value="Apc4-like_WD40_dom"/>
</dbReference>
<feature type="repeat" description="WD" evidence="3">
    <location>
        <begin position="412"/>
        <end position="453"/>
    </location>
</feature>
<feature type="repeat" description="WD" evidence="3">
    <location>
        <begin position="536"/>
        <end position="572"/>
    </location>
</feature>
<evidence type="ECO:0000259" key="6">
    <source>
        <dbReference type="Pfam" id="PF08662"/>
    </source>
</evidence>